<dbReference type="EMBL" id="JANGCH010000023">
    <property type="protein sequence ID" value="MCQ5122668.1"/>
    <property type="molecule type" value="Genomic_DNA"/>
</dbReference>
<dbReference type="RefSeq" id="WP_256198343.1">
    <property type="nucleotide sequence ID" value="NZ_CANTYB010000027.1"/>
</dbReference>
<dbReference type="Pfam" id="PF13439">
    <property type="entry name" value="Glyco_transf_4"/>
    <property type="match status" value="1"/>
</dbReference>
<feature type="domain" description="Glycosyltransferase subfamily 4-like N-terminal" evidence="1">
    <location>
        <begin position="26"/>
        <end position="196"/>
    </location>
</feature>
<comment type="caution">
    <text evidence="2">The sequence shown here is derived from an EMBL/GenBank/DDBJ whole genome shotgun (WGS) entry which is preliminary data.</text>
</comment>
<evidence type="ECO:0000313" key="3">
    <source>
        <dbReference type="Proteomes" id="UP001524435"/>
    </source>
</evidence>
<sequence length="401" mass="46700">MKVWLIQANEPIPAVDKNQRPFRTGMLAEALLKQGHEVVWFAATFDHYTKTQRFSVNQMVQIEDNFQIQFLYGCRYQKNISLLRIKNHIQIAKQFKRVSRKLQEPDLIYCSFPPIYLAKKALSYANQKNIKFVLDVRDLWPEVFERAVPKKMYWVTNPIFRYLHRLVNQLYRNSYAVNAVSNECVNYVIEKSGRKKKKYDSGYFIGFPNRYQLSAEESLIARAEKVQIIFVGTLSNQINYDLICKIAMKLKNIDFIIGGDGPLSEDFHTLAKDLPNIQFKGWLDANTIQQYMKQASFALIPYYDTFDFQLGVGNKFAEALCYALPPIVLCNGVMKNLILNNQCGVFGKDAHDVAFQITELLDDDIKYQNYVKNAHHLYQEQFDSSKIYPNLVNDLVKLQEE</sequence>
<dbReference type="Proteomes" id="UP001524435">
    <property type="component" value="Unassembled WGS sequence"/>
</dbReference>
<keyword evidence="2" id="KW-0328">Glycosyltransferase</keyword>
<dbReference type="InterPro" id="IPR028098">
    <property type="entry name" value="Glyco_trans_4-like_N"/>
</dbReference>
<dbReference type="EC" id="2.4.-.-" evidence="2"/>
<keyword evidence="2" id="KW-0808">Transferase</keyword>
<accession>A0ABT1SN91</accession>
<dbReference type="SUPFAM" id="SSF53756">
    <property type="entry name" value="UDP-Glycosyltransferase/glycogen phosphorylase"/>
    <property type="match status" value="1"/>
</dbReference>
<dbReference type="PANTHER" id="PTHR45947">
    <property type="entry name" value="SULFOQUINOVOSYL TRANSFERASE SQD2"/>
    <property type="match status" value="1"/>
</dbReference>
<proteinExistence type="predicted"/>
<gene>
    <name evidence="2" type="ORF">NE663_10445</name>
</gene>
<name>A0ABT1SN91_9FIRM</name>
<organism evidence="2 3">
    <name type="scientific">Massilicoli timonensis</name>
    <dbReference type="NCBI Taxonomy" id="2015901"/>
    <lineage>
        <taxon>Bacteria</taxon>
        <taxon>Bacillati</taxon>
        <taxon>Bacillota</taxon>
        <taxon>Erysipelotrichia</taxon>
        <taxon>Erysipelotrichales</taxon>
        <taxon>Erysipelotrichaceae</taxon>
        <taxon>Massilicoli</taxon>
    </lineage>
</organism>
<reference evidence="2 3" key="1">
    <citation type="submission" date="2022-06" db="EMBL/GenBank/DDBJ databases">
        <title>Isolation of gut microbiota from human fecal samples.</title>
        <authorList>
            <person name="Pamer E.G."/>
            <person name="Barat B."/>
            <person name="Waligurski E."/>
            <person name="Medina S."/>
            <person name="Paddock L."/>
            <person name="Mostad J."/>
        </authorList>
    </citation>
    <scope>NUCLEOTIDE SEQUENCE [LARGE SCALE GENOMIC DNA]</scope>
    <source>
        <strain evidence="2 3">DFI.6.1</strain>
    </source>
</reference>
<dbReference type="GO" id="GO:0016757">
    <property type="term" value="F:glycosyltransferase activity"/>
    <property type="evidence" value="ECO:0007669"/>
    <property type="project" value="UniProtKB-KW"/>
</dbReference>
<dbReference type="Pfam" id="PF13692">
    <property type="entry name" value="Glyco_trans_1_4"/>
    <property type="match status" value="1"/>
</dbReference>
<evidence type="ECO:0000313" key="2">
    <source>
        <dbReference type="EMBL" id="MCQ5122668.1"/>
    </source>
</evidence>
<dbReference type="Gene3D" id="3.40.50.2000">
    <property type="entry name" value="Glycogen Phosphorylase B"/>
    <property type="match status" value="2"/>
</dbReference>
<dbReference type="InterPro" id="IPR050194">
    <property type="entry name" value="Glycosyltransferase_grp1"/>
</dbReference>
<keyword evidence="3" id="KW-1185">Reference proteome</keyword>
<protein>
    <submittedName>
        <fullName evidence="2">Glycosyltransferase</fullName>
        <ecNumber evidence="2">2.4.-.-</ecNumber>
    </submittedName>
</protein>
<dbReference type="PANTHER" id="PTHR45947:SF3">
    <property type="entry name" value="SULFOQUINOVOSYL TRANSFERASE SQD2"/>
    <property type="match status" value="1"/>
</dbReference>
<evidence type="ECO:0000259" key="1">
    <source>
        <dbReference type="Pfam" id="PF13439"/>
    </source>
</evidence>